<accession>A0A6M8B2Z7</accession>
<dbReference type="RefSeq" id="WP_172353907.1">
    <property type="nucleotide sequence ID" value="NZ_CP053661.1"/>
</dbReference>
<reference evidence="6 7" key="1">
    <citation type="submission" date="2020-05" db="EMBL/GenBank/DDBJ databases">
        <title>Complete genome sequence of of a novel Thermoleptolyngbya strain isolated from hot springs of Ganzi, Sichuan China.</title>
        <authorList>
            <person name="Tang J."/>
            <person name="Daroch M."/>
            <person name="Li L."/>
            <person name="Waleron K."/>
            <person name="Waleron M."/>
            <person name="Waleron M."/>
        </authorList>
    </citation>
    <scope>NUCLEOTIDE SEQUENCE [LARGE SCALE GENOMIC DNA]</scope>
    <source>
        <strain evidence="6 7">PKUAC-SCTA183</strain>
    </source>
</reference>
<dbReference type="KEGG" id="theu:HPC62_04300"/>
<evidence type="ECO:0000256" key="1">
    <source>
        <dbReference type="ARBA" id="ARBA00022573"/>
    </source>
</evidence>
<comment type="pathway">
    <text evidence="5">Cofactor biosynthesis; adenosylcobalamin biosynthesis; cob(II)yrinate a,c-diamide from sirohydrochlorin (anaerobic route): step 6/10.</text>
</comment>
<dbReference type="NCBIfam" id="TIGR00312">
    <property type="entry name" value="cbiD"/>
    <property type="match status" value="1"/>
</dbReference>
<dbReference type="Proteomes" id="UP000505210">
    <property type="component" value="Chromosome"/>
</dbReference>
<dbReference type="GO" id="GO:0019251">
    <property type="term" value="P:anaerobic cobalamin biosynthetic process"/>
    <property type="evidence" value="ECO:0007669"/>
    <property type="project" value="UniProtKB-UniRule"/>
</dbReference>
<evidence type="ECO:0000256" key="2">
    <source>
        <dbReference type="ARBA" id="ARBA00022603"/>
    </source>
</evidence>
<evidence type="ECO:0000256" key="3">
    <source>
        <dbReference type="ARBA" id="ARBA00022679"/>
    </source>
</evidence>
<evidence type="ECO:0000313" key="7">
    <source>
        <dbReference type="Proteomes" id="UP000505210"/>
    </source>
</evidence>
<proteinExistence type="inferred from homology"/>
<evidence type="ECO:0000256" key="4">
    <source>
        <dbReference type="ARBA" id="ARBA00022691"/>
    </source>
</evidence>
<keyword evidence="1 5" id="KW-0169">Cobalamin biosynthesis</keyword>
<dbReference type="Pfam" id="PF01888">
    <property type="entry name" value="CbiD"/>
    <property type="match status" value="1"/>
</dbReference>
<keyword evidence="3 5" id="KW-0808">Transferase</keyword>
<dbReference type="InterPro" id="IPR036074">
    <property type="entry name" value="CbiD_sf"/>
</dbReference>
<keyword evidence="7" id="KW-1185">Reference proteome</keyword>
<dbReference type="PANTHER" id="PTHR35863:SF1">
    <property type="entry name" value="COBALT-PRECORRIN-5B C(1)-METHYLTRANSFERASE"/>
    <property type="match status" value="1"/>
</dbReference>
<dbReference type="EMBL" id="CP053661">
    <property type="protein sequence ID" value="QKD81509.1"/>
    <property type="molecule type" value="Genomic_DNA"/>
</dbReference>
<dbReference type="Gene3D" id="3.30.2110.10">
    <property type="entry name" value="CbiD-like"/>
    <property type="match status" value="1"/>
</dbReference>
<gene>
    <name evidence="5" type="primary">cbiD</name>
    <name evidence="6" type="ORF">HPC62_04300</name>
</gene>
<sequence>MTAPFPKPPSSRAGYTLPVFACAGAIAALRHLHDDPPSPQSVTLDLITPAQTAEIPIEQVARLGPTTALAITRSDPGDNLDLTRNTPIWSIVEIQQRGSGVGKQDSPLPAITLEGGEGLGRQVNAENQPAIYAYARTLLLGNLEPLLRPGEVIGVTIVLPEGRSLATRTSNAAFGVVEGLSLLGTSGISQPLSAPGQLEDFRAALRQKSATHSALVFCLGENGLDLASKLGIDPGCVVKTANWLGPLLVEAGMQGVESILLFGYHGKLMKLAGGIFHTHHHVADGRQEIFAAHCAIAGLPTADVQQIFACETAEAALKYLQTLDADTGSDWVGRVYGAIAQTIDQRSSVYIRTHCDRPVRVGSILFGRDRQIIAKSELGSAILSQVLLS</sequence>
<name>A0A6M8B2Z7_9CYAN</name>
<evidence type="ECO:0000313" key="6">
    <source>
        <dbReference type="EMBL" id="QKD81509.1"/>
    </source>
</evidence>
<dbReference type="GO" id="GO:0032259">
    <property type="term" value="P:methylation"/>
    <property type="evidence" value="ECO:0007669"/>
    <property type="project" value="UniProtKB-KW"/>
</dbReference>
<comment type="similarity">
    <text evidence="5">Belongs to the CbiD family.</text>
</comment>
<evidence type="ECO:0000256" key="5">
    <source>
        <dbReference type="HAMAP-Rule" id="MF_00787"/>
    </source>
</evidence>
<dbReference type="GO" id="GO:0008168">
    <property type="term" value="F:methyltransferase activity"/>
    <property type="evidence" value="ECO:0007669"/>
    <property type="project" value="UniProtKB-UniRule"/>
</dbReference>
<dbReference type="AlphaFoldDB" id="A0A6M8B2Z7"/>
<dbReference type="InterPro" id="IPR002748">
    <property type="entry name" value="CbiD"/>
</dbReference>
<comment type="function">
    <text evidence="5">Catalyzes the methylation of C-1 in cobalt-precorrin-5B to form cobalt-precorrin-6A.</text>
</comment>
<dbReference type="UniPathway" id="UPA00148">
    <property type="reaction ID" value="UER00227"/>
</dbReference>
<dbReference type="SUPFAM" id="SSF111342">
    <property type="entry name" value="CbiD-like"/>
    <property type="match status" value="1"/>
</dbReference>
<dbReference type="PIRSF" id="PIRSF026782">
    <property type="entry name" value="CbiD"/>
    <property type="match status" value="1"/>
</dbReference>
<dbReference type="PANTHER" id="PTHR35863">
    <property type="entry name" value="COBALT-PRECORRIN-5B C(1)-METHYLTRANSFERASE"/>
    <property type="match status" value="1"/>
</dbReference>
<keyword evidence="2 5" id="KW-0489">Methyltransferase</keyword>
<keyword evidence="4 5" id="KW-0949">S-adenosyl-L-methionine</keyword>
<protein>
    <recommendedName>
        <fullName evidence="5">Cobalt-precorrin-5B C(1)-methyltransferase</fullName>
        <ecNumber evidence="5">2.1.1.195</ecNumber>
    </recommendedName>
    <alternativeName>
        <fullName evidence="5">Cobalt-precorrin-6A synthase</fullName>
    </alternativeName>
</protein>
<organism evidence="6 7">
    <name type="scientific">Thermoleptolyngbya sichuanensis A183</name>
    <dbReference type="NCBI Taxonomy" id="2737172"/>
    <lineage>
        <taxon>Bacteria</taxon>
        <taxon>Bacillati</taxon>
        <taxon>Cyanobacteriota</taxon>
        <taxon>Cyanophyceae</taxon>
        <taxon>Oculatellales</taxon>
        <taxon>Oculatellaceae</taxon>
        <taxon>Thermoleptolyngbya</taxon>
        <taxon>Thermoleptolyngbya sichuanensis</taxon>
    </lineage>
</organism>
<dbReference type="EC" id="2.1.1.195" evidence="5"/>
<dbReference type="HAMAP" id="MF_00787">
    <property type="entry name" value="CbiD"/>
    <property type="match status" value="1"/>
</dbReference>
<comment type="catalytic activity">
    <reaction evidence="5">
        <text>Co-precorrin-5B + S-adenosyl-L-methionine = Co-precorrin-6A + S-adenosyl-L-homocysteine</text>
        <dbReference type="Rhea" id="RHEA:26285"/>
        <dbReference type="ChEBI" id="CHEBI:57856"/>
        <dbReference type="ChEBI" id="CHEBI:59789"/>
        <dbReference type="ChEBI" id="CHEBI:60063"/>
        <dbReference type="ChEBI" id="CHEBI:60064"/>
        <dbReference type="EC" id="2.1.1.195"/>
    </reaction>
</comment>